<dbReference type="EMBL" id="JAVDYG010000001">
    <property type="protein sequence ID" value="MDR7360797.1"/>
    <property type="molecule type" value="Genomic_DNA"/>
</dbReference>
<dbReference type="Proteomes" id="UP001183648">
    <property type="component" value="Unassembled WGS sequence"/>
</dbReference>
<organism evidence="3 4">
    <name type="scientific">Nocardioides marmoribigeumensis</name>
    <dbReference type="NCBI Taxonomy" id="433649"/>
    <lineage>
        <taxon>Bacteria</taxon>
        <taxon>Bacillati</taxon>
        <taxon>Actinomycetota</taxon>
        <taxon>Actinomycetes</taxon>
        <taxon>Propionibacteriales</taxon>
        <taxon>Nocardioidaceae</taxon>
        <taxon>Nocardioides</taxon>
    </lineage>
</organism>
<feature type="region of interest" description="Disordered" evidence="1">
    <location>
        <begin position="399"/>
        <end position="430"/>
    </location>
</feature>
<proteinExistence type="predicted"/>
<protein>
    <recommendedName>
        <fullName evidence="2">DUF222 domain-containing protein</fullName>
    </recommendedName>
</protein>
<feature type="compositionally biased region" description="Pro residues" evidence="1">
    <location>
        <begin position="405"/>
        <end position="415"/>
    </location>
</feature>
<feature type="domain" description="DUF222" evidence="2">
    <location>
        <begin position="94"/>
        <end position="237"/>
    </location>
</feature>
<evidence type="ECO:0000313" key="3">
    <source>
        <dbReference type="EMBL" id="MDR7360797.1"/>
    </source>
</evidence>
<dbReference type="InterPro" id="IPR003870">
    <property type="entry name" value="DUF222"/>
</dbReference>
<evidence type="ECO:0000259" key="2">
    <source>
        <dbReference type="Pfam" id="PF02720"/>
    </source>
</evidence>
<keyword evidence="4" id="KW-1185">Reference proteome</keyword>
<comment type="caution">
    <text evidence="3">The sequence shown here is derived from an EMBL/GenBank/DDBJ whole genome shotgun (WGS) entry which is preliminary data.</text>
</comment>
<accession>A0ABU2BQ84</accession>
<dbReference type="Pfam" id="PF02720">
    <property type="entry name" value="DUF222"/>
    <property type="match status" value="1"/>
</dbReference>
<sequence length="501" mass="54442">MSIDLREATPAGLLAQAHDAARARRLAEVADLEVPAQWAAIHDTDPLEGLSPHEQDHARRIGKVLRQVGGPGTPGVQDFCLGEIAIARGAGQTATRHTMADVLDLIHRLPLTWAVLQTGDAEPWVACKIATLSRHLPADRVWVVDQAVARAIAHESVWRTLDLARAKIVEADPAAHEQTREQAEQTRFATVGQSEDDGTRMVVAKVSAADGAGLEAMIEAIAAHVLTTHPDTTLDERRSIALGYFGRLGQLLLLLLTGLATTTPPTDPTDPGDPTEDPGENPGEVARAFAIPAEVLQLLRDPAIASRIAPQAVLYVHLHETTLLTGEGVARVEGFGAMTLSQLQVLLAGHRVVVQPVIDLSDRVRTTAYEHPETLKERVHLVTGGDYWPYATSTARTVDYDHPTPYRPGAPPDDPPQTGTHNSGPLGRRHHRWKTHAGYLARQCGAGRYLWQTPHGLTYLVDHRGTRTIDPDHARQMFHAGDGIELSFPEQPLTVEIDLDP</sequence>
<evidence type="ECO:0000256" key="1">
    <source>
        <dbReference type="SAM" id="MobiDB-lite"/>
    </source>
</evidence>
<gene>
    <name evidence="3" type="ORF">J2S63_000350</name>
</gene>
<evidence type="ECO:0000313" key="4">
    <source>
        <dbReference type="Proteomes" id="UP001183648"/>
    </source>
</evidence>
<reference evidence="3 4" key="1">
    <citation type="submission" date="2023-07" db="EMBL/GenBank/DDBJ databases">
        <title>Sequencing the genomes of 1000 actinobacteria strains.</title>
        <authorList>
            <person name="Klenk H.-P."/>
        </authorList>
    </citation>
    <scope>NUCLEOTIDE SEQUENCE [LARGE SCALE GENOMIC DNA]</scope>
    <source>
        <strain evidence="3 4">DSM 19426</strain>
    </source>
</reference>
<name>A0ABU2BQ84_9ACTN</name>
<feature type="region of interest" description="Disordered" evidence="1">
    <location>
        <begin position="262"/>
        <end position="283"/>
    </location>
</feature>
<dbReference type="RefSeq" id="WP_310297814.1">
    <property type="nucleotide sequence ID" value="NZ_JAVDYG010000001.1"/>
</dbReference>